<evidence type="ECO:0000313" key="2">
    <source>
        <dbReference type="Proteomes" id="UP001299068"/>
    </source>
</evidence>
<dbReference type="EMBL" id="JAIKTU010000011">
    <property type="protein sequence ID" value="MBY0756583.1"/>
    <property type="molecule type" value="Genomic_DNA"/>
</dbReference>
<dbReference type="RefSeq" id="WP_221861816.1">
    <property type="nucleotide sequence ID" value="NZ_JAIKTU010000011.1"/>
</dbReference>
<name>A0ABS7L0J2_CLOSR</name>
<sequence>MDIKNYLKYYKMIEDLKKDKTNVTFKLNGSGDKAYNVKLEGGKIPNGEIIEETSNNLKDLLNRVYKNYNILKRKL</sequence>
<protein>
    <submittedName>
        <fullName evidence="1">Uncharacterized protein</fullName>
    </submittedName>
</protein>
<proteinExistence type="predicted"/>
<organism evidence="1 2">
    <name type="scientific">Clostridium sardiniense</name>
    <name type="common">Clostridium absonum</name>
    <dbReference type="NCBI Taxonomy" id="29369"/>
    <lineage>
        <taxon>Bacteria</taxon>
        <taxon>Bacillati</taxon>
        <taxon>Bacillota</taxon>
        <taxon>Clostridia</taxon>
        <taxon>Eubacteriales</taxon>
        <taxon>Clostridiaceae</taxon>
        <taxon>Clostridium</taxon>
    </lineage>
</organism>
<keyword evidence="2" id="KW-1185">Reference proteome</keyword>
<reference evidence="1 2" key="1">
    <citation type="journal article" date="2021" name="Cell Host Microbe">
        <title>in vivo commensal control of Clostridioides difficile virulence.</title>
        <authorList>
            <person name="Girinathan B.P."/>
            <person name="Dibenedetto N."/>
            <person name="Worley J.N."/>
            <person name="Peltier J."/>
            <person name="Arrieta-Ortiz M.L."/>
            <person name="Rupa Christinal Immanuel S."/>
            <person name="Lavin R."/>
            <person name="Delaney M.L."/>
            <person name="Cummins C."/>
            <person name="Hoffmann M."/>
            <person name="Luo Y."/>
            <person name="Gonzalez-Escalona N."/>
            <person name="Allard M."/>
            <person name="Onderdonk A.B."/>
            <person name="Gerber G.K."/>
            <person name="Sonenshein A.L."/>
            <person name="Baliga N."/>
            <person name="Dupuy B."/>
            <person name="Bry L."/>
        </authorList>
    </citation>
    <scope>NUCLEOTIDE SEQUENCE [LARGE SCALE GENOMIC DNA]</scope>
    <source>
        <strain evidence="1 2">DSM 599</strain>
    </source>
</reference>
<dbReference type="Proteomes" id="UP001299068">
    <property type="component" value="Unassembled WGS sequence"/>
</dbReference>
<comment type="caution">
    <text evidence="1">The sequence shown here is derived from an EMBL/GenBank/DDBJ whole genome shotgun (WGS) entry which is preliminary data.</text>
</comment>
<accession>A0ABS7L0J2</accession>
<evidence type="ECO:0000313" key="1">
    <source>
        <dbReference type="EMBL" id="MBY0756583.1"/>
    </source>
</evidence>
<gene>
    <name evidence="1" type="ORF">K5V21_14130</name>
</gene>